<protein>
    <submittedName>
        <fullName evidence="7">Lytic transglycosylase</fullName>
    </submittedName>
</protein>
<dbReference type="PANTHER" id="PTHR37423">
    <property type="entry name" value="SOLUBLE LYTIC MUREIN TRANSGLYCOSYLASE-RELATED"/>
    <property type="match status" value="1"/>
</dbReference>
<reference evidence="7 8" key="1">
    <citation type="submission" date="2019-08" db="EMBL/GenBank/DDBJ databases">
        <authorList>
            <person name="Peeters C."/>
        </authorList>
    </citation>
    <scope>NUCLEOTIDE SEQUENCE [LARGE SCALE GENOMIC DNA]</scope>
    <source>
        <strain evidence="7 8">LMG 30175</strain>
    </source>
</reference>
<dbReference type="SUPFAM" id="SSF53955">
    <property type="entry name" value="Lysozyme-like"/>
    <property type="match status" value="1"/>
</dbReference>
<dbReference type="PANTHER" id="PTHR37423:SF5">
    <property type="entry name" value="SOLUBLE LYTIC MUREIN TRANSGLYCOSYLASE"/>
    <property type="match status" value="1"/>
</dbReference>
<dbReference type="SUPFAM" id="SSF48435">
    <property type="entry name" value="Bacterial muramidases"/>
    <property type="match status" value="1"/>
</dbReference>
<dbReference type="InterPro" id="IPR008939">
    <property type="entry name" value="Lytic_TGlycosylase_superhlx_U"/>
</dbReference>
<keyword evidence="2 4" id="KW-0732">Signal</keyword>
<evidence type="ECO:0000256" key="3">
    <source>
        <dbReference type="SAM" id="MobiDB-lite"/>
    </source>
</evidence>
<evidence type="ECO:0000259" key="5">
    <source>
        <dbReference type="Pfam" id="PF01464"/>
    </source>
</evidence>
<feature type="domain" description="Lytic transglycosylase superhelical linker" evidence="6">
    <location>
        <begin position="443"/>
        <end position="499"/>
    </location>
</feature>
<accession>A0A5E4UWK1</accession>
<dbReference type="InterPro" id="IPR008258">
    <property type="entry name" value="Transglycosylase_SLT_dom_1"/>
</dbReference>
<dbReference type="Pfam" id="PF14718">
    <property type="entry name" value="SLT_L"/>
    <property type="match status" value="1"/>
</dbReference>
<organism evidence="7 8">
    <name type="scientific">Pandoraea terrae</name>
    <dbReference type="NCBI Taxonomy" id="1537710"/>
    <lineage>
        <taxon>Bacteria</taxon>
        <taxon>Pseudomonadati</taxon>
        <taxon>Pseudomonadota</taxon>
        <taxon>Betaproteobacteria</taxon>
        <taxon>Burkholderiales</taxon>
        <taxon>Burkholderiaceae</taxon>
        <taxon>Pandoraea</taxon>
    </lineage>
</organism>
<dbReference type="InterPro" id="IPR037061">
    <property type="entry name" value="Lytic_TGlycoase_superhlx_L_sf"/>
</dbReference>
<evidence type="ECO:0000313" key="7">
    <source>
        <dbReference type="EMBL" id="VVE04358.1"/>
    </source>
</evidence>
<evidence type="ECO:0000313" key="8">
    <source>
        <dbReference type="Proteomes" id="UP000414233"/>
    </source>
</evidence>
<feature type="domain" description="Transglycosylase SLT" evidence="5">
    <location>
        <begin position="521"/>
        <end position="624"/>
    </location>
</feature>
<dbReference type="GO" id="GO:0042597">
    <property type="term" value="C:periplasmic space"/>
    <property type="evidence" value="ECO:0007669"/>
    <property type="project" value="InterPro"/>
</dbReference>
<dbReference type="Gene3D" id="1.10.1240.20">
    <property type="entry name" value="Lytic transglycosylase, superhelical linker domain"/>
    <property type="match status" value="1"/>
</dbReference>
<dbReference type="PROSITE" id="PS51257">
    <property type="entry name" value="PROKAR_LIPOPROTEIN"/>
    <property type="match status" value="1"/>
</dbReference>
<proteinExistence type="inferred from homology"/>
<feature type="signal peptide" evidence="4">
    <location>
        <begin position="1"/>
        <end position="23"/>
    </location>
</feature>
<name>A0A5E4UWK1_9BURK</name>
<dbReference type="Gene3D" id="1.25.20.10">
    <property type="entry name" value="Bacterial muramidases"/>
    <property type="match status" value="1"/>
</dbReference>
<evidence type="ECO:0000256" key="4">
    <source>
        <dbReference type="SAM" id="SignalP"/>
    </source>
</evidence>
<evidence type="ECO:0000256" key="1">
    <source>
        <dbReference type="ARBA" id="ARBA00007734"/>
    </source>
</evidence>
<dbReference type="InterPro" id="IPR023346">
    <property type="entry name" value="Lysozyme-like_dom_sf"/>
</dbReference>
<feature type="compositionally biased region" description="Low complexity" evidence="3">
    <location>
        <begin position="37"/>
        <end position="59"/>
    </location>
</feature>
<dbReference type="InterPro" id="IPR012289">
    <property type="entry name" value="Lytic_TGlycosylase_superhlx_L"/>
</dbReference>
<dbReference type="GO" id="GO:0004553">
    <property type="term" value="F:hydrolase activity, hydrolyzing O-glycosyl compounds"/>
    <property type="evidence" value="ECO:0007669"/>
    <property type="project" value="InterPro"/>
</dbReference>
<dbReference type="OrthoDB" id="92254at2"/>
<sequence length="679" mass="74720">MSERLTRVYRAVAVLLTAAGLVACSTTEATGRPKSTAGQASAVAQPPAAAAPAGAPAAAPVPRASDDLFMQLREAARVNDAPRAAALAAQLGDYEIPSYVRYFPLKARMFDRSGKALIDTPDDEIRAFLAAYDGQAIADRLRNDWLLVLGKRHDWRTFDVEYPKFALDDDTQVKCYALMSRAMRGENVGNAARDLLNAPKNYGEACVDLIGALAQNGQLSRNDVWQQIRLAYEENYTSLGKQIADALGEQRPDDVLLDMAASRPAQLLGRGIDSSDTSHQLALLAIVRMARSDALLASTTFSSVAGSLTADERAIGWGAIGMRGAVAQNPAALQWYRQAGNAPLSNTAQEWKIRAALRGGDWTLVRQGIEAMPPALRDDGVWVYWYGRALREAGQQDAARAQFRKIASQSNFYGQLANEELGNKTTLPPRTVVTPAEVDAMRSNAGFLRAQKFYLMGLRFEGNREWNWELRGMTDRQLLAAAQYANRIELFDRAVNSADRTKTEHDYTLRYLMPFRDILERNAKAVDLDEAWAYGLIRQESRFIIDARSSAGAGGLMQVMPATARHVAKTIGMDYDPSMMHDINTNIRLGTSYLSMIYNQFDGSAVLASAGYNAGPGRPRNWRTTLDRPVEGAIFAETIPFNETRAYVENVLSNTVYYAALITGRPQSLKERLGVILPQ</sequence>
<dbReference type="RefSeq" id="WP_150697124.1">
    <property type="nucleotide sequence ID" value="NZ_CABPRZ010000008.1"/>
</dbReference>
<evidence type="ECO:0000256" key="2">
    <source>
        <dbReference type="ARBA" id="ARBA00022729"/>
    </source>
</evidence>
<gene>
    <name evidence="7" type="ORF">PTE30175_02229</name>
</gene>
<comment type="similarity">
    <text evidence="1">Belongs to the transglycosylase Slt family.</text>
</comment>
<keyword evidence="8" id="KW-1185">Reference proteome</keyword>
<evidence type="ECO:0000259" key="6">
    <source>
        <dbReference type="Pfam" id="PF14718"/>
    </source>
</evidence>
<dbReference type="Gene3D" id="1.10.530.10">
    <property type="match status" value="1"/>
</dbReference>
<dbReference type="EMBL" id="CABPRZ010000008">
    <property type="protein sequence ID" value="VVE04358.1"/>
    <property type="molecule type" value="Genomic_DNA"/>
</dbReference>
<dbReference type="CDD" id="cd13401">
    <property type="entry name" value="Slt70-like"/>
    <property type="match status" value="1"/>
</dbReference>
<dbReference type="AlphaFoldDB" id="A0A5E4UWK1"/>
<feature type="region of interest" description="Disordered" evidence="3">
    <location>
        <begin position="28"/>
        <end position="59"/>
    </location>
</feature>
<dbReference type="Proteomes" id="UP000414233">
    <property type="component" value="Unassembled WGS sequence"/>
</dbReference>
<dbReference type="Pfam" id="PF01464">
    <property type="entry name" value="SLT"/>
    <property type="match status" value="1"/>
</dbReference>
<feature type="chain" id="PRO_5022702064" evidence="4">
    <location>
        <begin position="24"/>
        <end position="679"/>
    </location>
</feature>